<evidence type="ECO:0000256" key="1">
    <source>
        <dbReference type="SAM" id="MobiDB-lite"/>
    </source>
</evidence>
<dbReference type="GO" id="GO:0004467">
    <property type="term" value="F:long-chain fatty acid-CoA ligase activity"/>
    <property type="evidence" value="ECO:0007669"/>
    <property type="project" value="UniProtKB-EC"/>
</dbReference>
<dbReference type="Pfam" id="PF02470">
    <property type="entry name" value="MlaD"/>
    <property type="match status" value="1"/>
</dbReference>
<feature type="region of interest" description="Disordered" evidence="1">
    <location>
        <begin position="471"/>
        <end position="503"/>
    </location>
</feature>
<sequence>MLWGAATLGVVFILCYLIFGFAIPGSSTRELRLVSQYGGAVRPGTAAQVRIAGVNVGNITSLKPLKDRPGFAVITAKIDDDTPTIRRDATVKIRPRLFLEGNFFLDVNPGTPGAPPLGDRPLPPSAVTSYVAFDEVLGTLDAATRRNFTGATTALGDTVGKDSGATAFQELVKALPPALRTTATVTKAARGQRDGDLARVVREAGGLFATLDSDESALRSVLSDGRRTFTAFAAESENLRDTIRSLDGTVRTAGGSLATISRAVPETRALINDARPLIRRLPETLDVANPALRSSVSIVRSDGIQRLLADLRPTLATLNRTTEPLAAALDDAVPVARCLDRVILPTLRNKIIDGGFTTGQPVYRELLSAIVGLNNSVSNFDGNGNWIRYSVGLGNQLLSIGSGSRETASLAQRPFLGSVPASPRRTPPLRPDVRCDTQGVPSLEARVRPNTMKQRRADVAPSALTQAASSLLGGLVGEDPDVPAGTRSRLTSLLGTPEKKAKR</sequence>
<proteinExistence type="predicted"/>
<organism evidence="3 4">
    <name type="scientific">Patulibacter medicamentivorans</name>
    <dbReference type="NCBI Taxonomy" id="1097667"/>
    <lineage>
        <taxon>Bacteria</taxon>
        <taxon>Bacillati</taxon>
        <taxon>Actinomycetota</taxon>
        <taxon>Thermoleophilia</taxon>
        <taxon>Solirubrobacterales</taxon>
        <taxon>Patulibacteraceae</taxon>
        <taxon>Patulibacter</taxon>
    </lineage>
</organism>
<accession>H0EAY5</accession>
<reference evidence="3 4" key="1">
    <citation type="journal article" date="2013" name="Biodegradation">
        <title>Quantitative proteomic analysis of ibuprofen-degrading Patulibacter sp. strain I11.</title>
        <authorList>
            <person name="Almeida B."/>
            <person name="Kjeldal H."/>
            <person name="Lolas I."/>
            <person name="Knudsen A.D."/>
            <person name="Carvalho G."/>
            <person name="Nielsen K.L."/>
            <person name="Barreto Crespo M.T."/>
            <person name="Stensballe A."/>
            <person name="Nielsen J.L."/>
        </authorList>
    </citation>
    <scope>NUCLEOTIDE SEQUENCE [LARGE SCALE GENOMIC DNA]</scope>
    <source>
        <strain evidence="3 4">I11</strain>
    </source>
</reference>
<keyword evidence="3" id="KW-0436">Ligase</keyword>
<feature type="domain" description="Mce/MlaD" evidence="2">
    <location>
        <begin position="39"/>
        <end position="110"/>
    </location>
</feature>
<dbReference type="PANTHER" id="PTHR33371">
    <property type="entry name" value="INTERMEMBRANE PHOSPHOLIPID TRANSPORT SYSTEM BINDING PROTEIN MLAD-RELATED"/>
    <property type="match status" value="1"/>
</dbReference>
<gene>
    <name evidence="3" type="ORF">PAI11_40100</name>
</gene>
<dbReference type="EMBL" id="AGUD01000300">
    <property type="protein sequence ID" value="EHN09153.1"/>
    <property type="molecule type" value="Genomic_DNA"/>
</dbReference>
<evidence type="ECO:0000313" key="4">
    <source>
        <dbReference type="Proteomes" id="UP000005143"/>
    </source>
</evidence>
<name>H0EAY5_9ACTN</name>
<dbReference type="RefSeq" id="WP_007578577.1">
    <property type="nucleotide sequence ID" value="NZ_AGUD01000300.1"/>
</dbReference>
<evidence type="ECO:0000259" key="2">
    <source>
        <dbReference type="Pfam" id="PF02470"/>
    </source>
</evidence>
<keyword evidence="4" id="KW-1185">Reference proteome</keyword>
<protein>
    <submittedName>
        <fullName evidence="3">Long-chain-fatty-acid--CoA ligase</fullName>
        <ecNumber evidence="3">6.2.1.3</ecNumber>
    </submittedName>
</protein>
<dbReference type="EC" id="6.2.1.3" evidence="3"/>
<dbReference type="InterPro" id="IPR052336">
    <property type="entry name" value="MlaD_Phospholipid_Transporter"/>
</dbReference>
<dbReference type="InterPro" id="IPR003399">
    <property type="entry name" value="Mce/MlaD"/>
</dbReference>
<dbReference type="PANTHER" id="PTHR33371:SF4">
    <property type="entry name" value="INTERMEMBRANE PHOSPHOLIPID TRANSPORT SYSTEM BINDING PROTEIN MLAD"/>
    <property type="match status" value="1"/>
</dbReference>
<evidence type="ECO:0000313" key="3">
    <source>
        <dbReference type="EMBL" id="EHN09153.1"/>
    </source>
</evidence>
<comment type="caution">
    <text evidence="3">The sequence shown here is derived from an EMBL/GenBank/DDBJ whole genome shotgun (WGS) entry which is preliminary data.</text>
</comment>
<dbReference type="Proteomes" id="UP000005143">
    <property type="component" value="Unassembled WGS sequence"/>
</dbReference>
<dbReference type="AlphaFoldDB" id="H0EAY5"/>